<dbReference type="EnsemblMetazoa" id="G1935.1">
    <property type="protein sequence ID" value="G1935.1:cds"/>
    <property type="gene ID" value="G1935"/>
</dbReference>
<evidence type="ECO:0000259" key="2">
    <source>
        <dbReference type="Pfam" id="PF09607"/>
    </source>
</evidence>
<dbReference type="Pfam" id="PF09607">
    <property type="entry name" value="BrkDBD"/>
    <property type="match status" value="1"/>
</dbReference>
<name>A0A8W8JLI6_MAGGI</name>
<dbReference type="InterPro" id="IPR018586">
    <property type="entry name" value="Brinker_DNA-bd"/>
</dbReference>
<dbReference type="AlphaFoldDB" id="A0A8W8JLI6"/>
<dbReference type="Pfam" id="PF03184">
    <property type="entry name" value="DDE_1"/>
    <property type="match status" value="1"/>
</dbReference>
<reference evidence="3" key="1">
    <citation type="submission" date="2022-08" db="UniProtKB">
        <authorList>
            <consortium name="EnsemblMetazoa"/>
        </authorList>
    </citation>
    <scope>IDENTIFICATION</scope>
    <source>
        <strain evidence="3">05x7-T-G4-1.051#20</strain>
    </source>
</reference>
<dbReference type="InterPro" id="IPR050863">
    <property type="entry name" value="CenT-Element_Derived"/>
</dbReference>
<proteinExistence type="predicted"/>
<dbReference type="GO" id="GO:0005634">
    <property type="term" value="C:nucleus"/>
    <property type="evidence" value="ECO:0007669"/>
    <property type="project" value="TreeGrafter"/>
</dbReference>
<protein>
    <recommendedName>
        <fullName evidence="5">Pogo transposable element with KRAB domain</fullName>
    </recommendedName>
</protein>
<dbReference type="InterPro" id="IPR004875">
    <property type="entry name" value="DDE_SF_endonuclease_dom"/>
</dbReference>
<sequence>MPKRQRNAYNSNFKLKVVSYADQHINATAEREYGVNKKLVRDWRKKKTKLISLDGPLKKMRQNPSPLEALEKDLLNWVTELCQQGYIRTHIAQKLPADVEKKVENFHLFVLKHRKLHNFPLAAIGNMDETLISFDLPSNWTVHFKGEKTVSMKTTGAEKSYITVVLGCMADGMKLKPMVVFKRKTMPKEKLPAVMLVHVNKKGWMNKDLCNMWLERVWSTSPGALINRKSLLVWDMFRGHLGDKVKRTLKSMKVTQAVIPGGCTSVEQAVQNKDA</sequence>
<evidence type="ECO:0000259" key="1">
    <source>
        <dbReference type="Pfam" id="PF03184"/>
    </source>
</evidence>
<evidence type="ECO:0008006" key="5">
    <source>
        <dbReference type="Google" id="ProtNLM"/>
    </source>
</evidence>
<dbReference type="GO" id="GO:0003677">
    <property type="term" value="F:DNA binding"/>
    <property type="evidence" value="ECO:0007669"/>
    <property type="project" value="TreeGrafter"/>
</dbReference>
<evidence type="ECO:0000313" key="4">
    <source>
        <dbReference type="Proteomes" id="UP000005408"/>
    </source>
</evidence>
<organism evidence="3 4">
    <name type="scientific">Magallana gigas</name>
    <name type="common">Pacific oyster</name>
    <name type="synonym">Crassostrea gigas</name>
    <dbReference type="NCBI Taxonomy" id="29159"/>
    <lineage>
        <taxon>Eukaryota</taxon>
        <taxon>Metazoa</taxon>
        <taxon>Spiralia</taxon>
        <taxon>Lophotrochozoa</taxon>
        <taxon>Mollusca</taxon>
        <taxon>Bivalvia</taxon>
        <taxon>Autobranchia</taxon>
        <taxon>Pteriomorphia</taxon>
        <taxon>Ostreida</taxon>
        <taxon>Ostreoidea</taxon>
        <taxon>Ostreidae</taxon>
        <taxon>Magallana</taxon>
    </lineage>
</organism>
<feature type="domain" description="Brinker DNA-binding" evidence="2">
    <location>
        <begin position="6"/>
        <end position="50"/>
    </location>
</feature>
<feature type="domain" description="DDE-1" evidence="1">
    <location>
        <begin position="161"/>
        <end position="269"/>
    </location>
</feature>
<dbReference type="PANTHER" id="PTHR19303">
    <property type="entry name" value="TRANSPOSON"/>
    <property type="match status" value="1"/>
</dbReference>
<keyword evidence="4" id="KW-1185">Reference proteome</keyword>
<dbReference type="PANTHER" id="PTHR19303:SF74">
    <property type="entry name" value="POGO TRANSPOSABLE ELEMENT WITH KRAB DOMAIN"/>
    <property type="match status" value="1"/>
</dbReference>
<accession>A0A8W8JLI6</accession>
<evidence type="ECO:0000313" key="3">
    <source>
        <dbReference type="EnsemblMetazoa" id="G1935.1:cds"/>
    </source>
</evidence>
<dbReference type="Proteomes" id="UP000005408">
    <property type="component" value="Unassembled WGS sequence"/>
</dbReference>